<evidence type="ECO:0000313" key="1">
    <source>
        <dbReference type="EMBL" id="ONM48788.1"/>
    </source>
</evidence>
<dbReference type="SMART" id="SM01236">
    <property type="entry name" value="Haem_oxygenase_2"/>
    <property type="match status" value="1"/>
</dbReference>
<name>A0A1W0B724_9NOCA</name>
<dbReference type="Gene3D" id="1.20.910.10">
    <property type="entry name" value="Heme oxygenase-like"/>
    <property type="match status" value="1"/>
</dbReference>
<evidence type="ECO:0000313" key="2">
    <source>
        <dbReference type="Proteomes" id="UP000188836"/>
    </source>
</evidence>
<evidence type="ECO:0008006" key="3">
    <source>
        <dbReference type="Google" id="ProtNLM"/>
    </source>
</evidence>
<gene>
    <name evidence="1" type="ORF">B0T46_09825</name>
</gene>
<accession>A0A1W0B724</accession>
<dbReference type="AlphaFoldDB" id="A0A1W0B724"/>
<dbReference type="InterPro" id="IPR016084">
    <property type="entry name" value="Haem_Oase-like_multi-hlx"/>
</dbReference>
<organism evidence="1 2">
    <name type="scientific">Nocardia donostiensis</name>
    <dbReference type="NCBI Taxonomy" id="1538463"/>
    <lineage>
        <taxon>Bacteria</taxon>
        <taxon>Bacillati</taxon>
        <taxon>Actinomycetota</taxon>
        <taxon>Actinomycetes</taxon>
        <taxon>Mycobacteriales</taxon>
        <taxon>Nocardiaceae</taxon>
        <taxon>Nocardia</taxon>
    </lineage>
</organism>
<dbReference type="Proteomes" id="UP000188836">
    <property type="component" value="Unassembled WGS sequence"/>
</dbReference>
<dbReference type="Pfam" id="PF14518">
    <property type="entry name" value="Haem_oxygenas_2"/>
    <property type="match status" value="1"/>
</dbReference>
<dbReference type="STRING" id="1538463.B0T36_22130"/>
<protein>
    <recommendedName>
        <fullName evidence="3">Iron-containing redox enzyme family protein</fullName>
    </recommendedName>
</protein>
<sequence>MTETVSVGERSWRLPRPRGPLSADIVELLRADPGDAVPDPPADMDPYGEDLQLTLHTCYELHYQGFDGVDPEWEWDPRLLELRARLERIFLTALRADVDGGDDIEAELERLLLAPAESDGGDTSDIATYLRENGQWWQMREYFVHRSIYHHKEADPNAWLIPRLRGQAKASLVAVEFDEFGGGRGDRVHARLYADLLAAAGLDDSYLHYLDVVPAPMLTLVDMMSLFGVHRGLRGAAVGHFAAVEITSSPASRRLTEALRRFDADPACLLFYLEHVEADAVHEQVLRRDVIGDLLAREPELAASMVFGIQATELLESRFTDYVLDCWGAGRSSLREDRQ</sequence>
<dbReference type="EMBL" id="MUMY01000007">
    <property type="protein sequence ID" value="ONM48788.1"/>
    <property type="molecule type" value="Genomic_DNA"/>
</dbReference>
<dbReference type="OrthoDB" id="252872at2"/>
<comment type="caution">
    <text evidence="1">The sequence shown here is derived from an EMBL/GenBank/DDBJ whole genome shotgun (WGS) entry which is preliminary data.</text>
</comment>
<dbReference type="SUPFAM" id="SSF48613">
    <property type="entry name" value="Heme oxygenase-like"/>
    <property type="match status" value="1"/>
</dbReference>
<dbReference type="RefSeq" id="WP_077116268.1">
    <property type="nucleotide sequence ID" value="NZ_LOKT01000017.1"/>
</dbReference>
<reference evidence="1 2" key="1">
    <citation type="journal article" date="2016" name="Antonie Van Leeuwenhoek">
        <title>Nocardia donostiensis sp. nov., isolated from human respiratory specimens.</title>
        <authorList>
            <person name="Ercibengoa M."/>
            <person name="Bell M."/>
            <person name="Marimon J.M."/>
            <person name="Humrighouse B."/>
            <person name="Klenk H.P."/>
            <person name="Potter G."/>
            <person name="Perez-Trallero E."/>
        </authorList>
    </citation>
    <scope>NUCLEOTIDE SEQUENCE [LARGE SCALE GENOMIC DNA]</scope>
    <source>
        <strain evidence="1 2">X1655</strain>
    </source>
</reference>
<keyword evidence="2" id="KW-1185">Reference proteome</keyword>
<proteinExistence type="predicted"/>